<dbReference type="GO" id="GO:0032259">
    <property type="term" value="P:methylation"/>
    <property type="evidence" value="ECO:0007669"/>
    <property type="project" value="UniProtKB-KW"/>
</dbReference>
<feature type="domain" description="Protein arginine N-methyltransferase" evidence="12">
    <location>
        <begin position="754"/>
        <end position="813"/>
    </location>
</feature>
<dbReference type="Pfam" id="PF22528">
    <property type="entry name" value="PRMT_C"/>
    <property type="match status" value="2"/>
</dbReference>
<dbReference type="PANTHER" id="PTHR11006:SF53">
    <property type="entry name" value="PROTEIN ARGININE N-METHYLTRANSFERASE 3"/>
    <property type="match status" value="1"/>
</dbReference>
<dbReference type="AlphaFoldDB" id="A0A1J8QY07"/>
<organism evidence="13 14">
    <name type="scientific">Rhizopogon vesiculosus</name>
    <dbReference type="NCBI Taxonomy" id="180088"/>
    <lineage>
        <taxon>Eukaryota</taxon>
        <taxon>Fungi</taxon>
        <taxon>Dikarya</taxon>
        <taxon>Basidiomycota</taxon>
        <taxon>Agaricomycotina</taxon>
        <taxon>Agaricomycetes</taxon>
        <taxon>Agaricomycetidae</taxon>
        <taxon>Boletales</taxon>
        <taxon>Suillineae</taxon>
        <taxon>Rhizopogonaceae</taxon>
        <taxon>Rhizopogon</taxon>
    </lineage>
</organism>
<comment type="catalytic activity">
    <reaction evidence="5">
        <text>L-arginyl-[protein] + 2 S-adenosyl-L-methionine = N(omega),N(omega)-dimethyl-L-arginyl-[protein] + 2 S-adenosyl-L-homocysteine + 2 H(+)</text>
        <dbReference type="Rhea" id="RHEA:48096"/>
        <dbReference type="Rhea" id="RHEA-COMP:10532"/>
        <dbReference type="Rhea" id="RHEA-COMP:11991"/>
        <dbReference type="ChEBI" id="CHEBI:15378"/>
        <dbReference type="ChEBI" id="CHEBI:29965"/>
        <dbReference type="ChEBI" id="CHEBI:57856"/>
        <dbReference type="ChEBI" id="CHEBI:59789"/>
        <dbReference type="ChEBI" id="CHEBI:61897"/>
        <dbReference type="EC" id="2.1.1.319"/>
    </reaction>
    <physiologicalReaction direction="left-to-right" evidence="5">
        <dbReference type="Rhea" id="RHEA:48097"/>
    </physiologicalReaction>
</comment>
<dbReference type="EMBL" id="LVVM01001565">
    <property type="protein sequence ID" value="OJA18281.1"/>
    <property type="molecule type" value="Genomic_DNA"/>
</dbReference>
<evidence type="ECO:0000256" key="8">
    <source>
        <dbReference type="SAM" id="Coils"/>
    </source>
</evidence>
<protein>
    <recommendedName>
        <fullName evidence="1">type I protein arginine methyltransferase</fullName>
        <ecNumber evidence="1">2.1.1.319</ecNumber>
    </recommendedName>
</protein>
<feature type="coiled-coil region" evidence="8">
    <location>
        <begin position="399"/>
        <end position="426"/>
    </location>
</feature>
<dbReference type="InterPro" id="IPR036236">
    <property type="entry name" value="Znf_C2H2_sf"/>
</dbReference>
<dbReference type="Pfam" id="PF13649">
    <property type="entry name" value="Methyltransf_25"/>
    <property type="match status" value="1"/>
</dbReference>
<evidence type="ECO:0000256" key="6">
    <source>
        <dbReference type="ARBA" id="ARBA00049303"/>
    </source>
</evidence>
<keyword evidence="8" id="KW-0175">Coiled coil</keyword>
<evidence type="ECO:0000313" key="13">
    <source>
        <dbReference type="EMBL" id="OJA18281.1"/>
    </source>
</evidence>
<gene>
    <name evidence="13" type="ORF">AZE42_04993</name>
</gene>
<feature type="compositionally biased region" description="Acidic residues" evidence="9">
    <location>
        <begin position="266"/>
        <end position="275"/>
    </location>
</feature>
<feature type="domain" description="Methyltransferase" evidence="11">
    <location>
        <begin position="498"/>
        <end position="597"/>
    </location>
</feature>
<dbReference type="InterPro" id="IPR008532">
    <property type="entry name" value="NFACT_RNA-bd"/>
</dbReference>
<sequence length="833" mass="92691">MVLFFTSSAVNPPATIYMGKDKVENEDLIKYAWPQDVWFHVDKLSSAHVYLRMPQSMTWDAIPQALLTDCAQLVKANSIEGNKKDNLTVIYTPGSNLKKSGDMAVGQVSFHSDKQVKRVHVPKKENPIVNRLNKTKVEKEIDHEQERVDRVKKENAEKRTVAAQNRKAEAEIVKAREAEKAARSYDLLFGVEEDPDAPKLTGKAIEEDFMKFTSCDIGSASPPGRIDLLLPIQNLAKATSMTIRFSGATIHAAGEDVDDQSASSESDSEYAEEDNNFEDWVSDQAQNQTCRSLFEDKSFPSATDALAYDKAVHNFDLSATYAKLTQNSTFTSSSLDCYYQTPTPEAVENLTGAESFFLSDEYLIPAIEDDPLLQLKVDDWSDDEDFFSSDELPAPPSDLPTALRRVELLEKKLAQSQQDMSEYRALVGQQFNAGRLAEIVNEPGPSSAGPAHRDDDTHYFSSYCENDIHAVMIQDKVRTSTYASFILTNPILFRDAVVLDVGCGTGILSLFAAKSGAKHVYAVDASDIADKAEQIVRANGLENVITVIRGKVEEISLPDGVEHVDIIISEWMGYALLYESMLDSVLQARDRFLKPEGGVMAPSQCRIMFGLCEGNEIFKERLGFWNDVYGFDLSVMANDVYREAIVDIVAPESMASEPCLLKDLHLKDITSRQLDFTSPFTLVSTTPKRTKIHAFVLYFDTFFTTTGEPVPPEVPVRVTKEGDVTLAEVWPVGGKPPPQRRASVGPGLKQKEDKRVTSFSTGPHSQPTHWKQTIFLLRDPIHAEDGTIVNGMFYCKKSDTNSRELDVEIHYSSRLNAGTTAVGDTVVQIYKVR</sequence>
<evidence type="ECO:0000313" key="14">
    <source>
        <dbReference type="Proteomes" id="UP000183567"/>
    </source>
</evidence>
<evidence type="ECO:0000256" key="4">
    <source>
        <dbReference type="ARBA" id="ARBA00022691"/>
    </source>
</evidence>
<evidence type="ECO:0000256" key="3">
    <source>
        <dbReference type="ARBA" id="ARBA00022679"/>
    </source>
</evidence>
<dbReference type="GO" id="GO:0005634">
    <property type="term" value="C:nucleus"/>
    <property type="evidence" value="ECO:0007669"/>
    <property type="project" value="TreeGrafter"/>
</dbReference>
<feature type="region of interest" description="Disordered" evidence="9">
    <location>
        <begin position="732"/>
        <end position="767"/>
    </location>
</feature>
<evidence type="ECO:0000256" key="2">
    <source>
        <dbReference type="ARBA" id="ARBA00022603"/>
    </source>
</evidence>
<dbReference type="PROSITE" id="PS51678">
    <property type="entry name" value="SAM_MT_PRMT"/>
    <property type="match status" value="1"/>
</dbReference>
<dbReference type="InterPro" id="IPR029063">
    <property type="entry name" value="SAM-dependent_MTases_sf"/>
</dbReference>
<feature type="domain" description="NFACT RNA-binding" evidence="10">
    <location>
        <begin position="1"/>
        <end position="111"/>
    </location>
</feature>
<dbReference type="SUPFAM" id="SSF57667">
    <property type="entry name" value="beta-beta-alpha zinc fingers"/>
    <property type="match status" value="1"/>
</dbReference>
<dbReference type="GO" id="GO:0042054">
    <property type="term" value="F:histone methyltransferase activity"/>
    <property type="evidence" value="ECO:0007669"/>
    <property type="project" value="TreeGrafter"/>
</dbReference>
<feature type="domain" description="Protein arginine N-methyltransferase" evidence="12">
    <location>
        <begin position="612"/>
        <end position="706"/>
    </location>
</feature>
<comment type="catalytic activity">
    <reaction evidence="6">
        <text>L-arginyl-[protein] + S-adenosyl-L-methionine = N(omega)-methyl-L-arginyl-[protein] + S-adenosyl-L-homocysteine + H(+)</text>
        <dbReference type="Rhea" id="RHEA:48100"/>
        <dbReference type="Rhea" id="RHEA-COMP:10532"/>
        <dbReference type="Rhea" id="RHEA-COMP:11990"/>
        <dbReference type="ChEBI" id="CHEBI:15378"/>
        <dbReference type="ChEBI" id="CHEBI:29965"/>
        <dbReference type="ChEBI" id="CHEBI:57856"/>
        <dbReference type="ChEBI" id="CHEBI:59789"/>
        <dbReference type="ChEBI" id="CHEBI:65280"/>
    </reaction>
    <physiologicalReaction direction="left-to-right" evidence="6">
        <dbReference type="Rhea" id="RHEA:48101"/>
    </physiologicalReaction>
</comment>
<dbReference type="GO" id="GO:0035242">
    <property type="term" value="F:protein-arginine omega-N asymmetric methyltransferase activity"/>
    <property type="evidence" value="ECO:0007669"/>
    <property type="project" value="UniProtKB-EC"/>
</dbReference>
<dbReference type="Gene3D" id="2.70.160.11">
    <property type="entry name" value="Hnrnp arginine n-methyltransferase1"/>
    <property type="match status" value="1"/>
</dbReference>
<evidence type="ECO:0000256" key="7">
    <source>
        <dbReference type="PROSITE-ProRule" id="PRU01015"/>
    </source>
</evidence>
<keyword evidence="4 7" id="KW-0949">S-adenosyl-L-methionine</keyword>
<accession>A0A1J8QY07</accession>
<dbReference type="SUPFAM" id="SSF53335">
    <property type="entry name" value="S-adenosyl-L-methionine-dependent methyltransferases"/>
    <property type="match status" value="1"/>
</dbReference>
<name>A0A1J8QY07_9AGAM</name>
<evidence type="ECO:0000256" key="5">
    <source>
        <dbReference type="ARBA" id="ARBA00047384"/>
    </source>
</evidence>
<dbReference type="PANTHER" id="PTHR11006">
    <property type="entry name" value="PROTEIN ARGININE N-METHYLTRANSFERASE"/>
    <property type="match status" value="1"/>
</dbReference>
<dbReference type="Proteomes" id="UP000183567">
    <property type="component" value="Unassembled WGS sequence"/>
</dbReference>
<keyword evidence="2 7" id="KW-0489">Methyltransferase</keyword>
<dbReference type="InterPro" id="IPR025799">
    <property type="entry name" value="Arg_MeTrfase"/>
</dbReference>
<feature type="region of interest" description="Disordered" evidence="9">
    <location>
        <begin position="255"/>
        <end position="275"/>
    </location>
</feature>
<dbReference type="EC" id="2.1.1.319" evidence="1"/>
<dbReference type="InterPro" id="IPR041698">
    <property type="entry name" value="Methyltransf_25"/>
</dbReference>
<evidence type="ECO:0000259" key="10">
    <source>
        <dbReference type="Pfam" id="PF05670"/>
    </source>
</evidence>
<dbReference type="InterPro" id="IPR055135">
    <property type="entry name" value="PRMT_dom"/>
</dbReference>
<dbReference type="OrthoDB" id="7848332at2759"/>
<feature type="coiled-coil region" evidence="8">
    <location>
        <begin position="134"/>
        <end position="178"/>
    </location>
</feature>
<dbReference type="Pfam" id="PF05670">
    <property type="entry name" value="NFACT-R_1"/>
    <property type="match status" value="1"/>
</dbReference>
<evidence type="ECO:0000259" key="12">
    <source>
        <dbReference type="Pfam" id="PF22528"/>
    </source>
</evidence>
<evidence type="ECO:0000259" key="11">
    <source>
        <dbReference type="Pfam" id="PF13649"/>
    </source>
</evidence>
<dbReference type="FunFam" id="3.40.50.150:FF:000003">
    <property type="entry name" value="Blast:Protein arginine N-methyltransferase 1"/>
    <property type="match status" value="1"/>
</dbReference>
<evidence type="ECO:0000256" key="1">
    <source>
        <dbReference type="ARBA" id="ARBA00011925"/>
    </source>
</evidence>
<dbReference type="Gene3D" id="3.40.50.150">
    <property type="entry name" value="Vaccinia Virus protein VP39"/>
    <property type="match status" value="1"/>
</dbReference>
<comment type="caution">
    <text evidence="13">The sequence shown here is derived from an EMBL/GenBank/DDBJ whole genome shotgun (WGS) entry which is preliminary data.</text>
</comment>
<dbReference type="CDD" id="cd02440">
    <property type="entry name" value="AdoMet_MTases"/>
    <property type="match status" value="1"/>
</dbReference>
<dbReference type="STRING" id="180088.A0A1J8QY07"/>
<keyword evidence="14" id="KW-1185">Reference proteome</keyword>
<proteinExistence type="predicted"/>
<feature type="compositionally biased region" description="Polar residues" evidence="9">
    <location>
        <begin position="757"/>
        <end position="767"/>
    </location>
</feature>
<evidence type="ECO:0000256" key="9">
    <source>
        <dbReference type="SAM" id="MobiDB-lite"/>
    </source>
</evidence>
<keyword evidence="3 7" id="KW-0808">Transferase</keyword>
<reference evidence="13 14" key="1">
    <citation type="submission" date="2016-03" db="EMBL/GenBank/DDBJ databases">
        <title>Comparative genomics of the ectomycorrhizal sister species Rhizopogon vinicolor and Rhizopogon vesiculosus (Basidiomycota: Boletales) reveals a divergence of the mating type B locus.</title>
        <authorList>
            <person name="Mujic A.B."/>
            <person name="Kuo A."/>
            <person name="Tritt A."/>
            <person name="Lipzen A."/>
            <person name="Chen C."/>
            <person name="Johnson J."/>
            <person name="Sharma A."/>
            <person name="Barry K."/>
            <person name="Grigoriev I.V."/>
            <person name="Spatafora J.W."/>
        </authorList>
    </citation>
    <scope>NUCLEOTIDE SEQUENCE [LARGE SCALE GENOMIC DNA]</scope>
    <source>
        <strain evidence="13 14">AM-OR11-056</strain>
    </source>
</reference>